<feature type="transmembrane region" description="Helical" evidence="10">
    <location>
        <begin position="76"/>
        <end position="102"/>
    </location>
</feature>
<keyword evidence="4" id="KW-0133">Cell shape</keyword>
<dbReference type="EMBL" id="AP024233">
    <property type="protein sequence ID" value="BCO09770.1"/>
    <property type="molecule type" value="Genomic_DNA"/>
</dbReference>
<comment type="similarity">
    <text evidence="9">Belongs to the MurJ/MviN family.</text>
</comment>
<feature type="transmembrane region" description="Helical" evidence="10">
    <location>
        <begin position="294"/>
        <end position="316"/>
    </location>
</feature>
<feature type="transmembrane region" description="Helical" evidence="10">
    <location>
        <begin position="44"/>
        <end position="64"/>
    </location>
</feature>
<keyword evidence="3 10" id="KW-0812">Transmembrane</keyword>
<evidence type="ECO:0000256" key="10">
    <source>
        <dbReference type="SAM" id="Phobius"/>
    </source>
</evidence>
<sequence>MKQAVHLGTLSAMSIGIAFLYQWYVLTRLGPGIETDALFAGMTIPQLTLAIISGSLMHVLVPLLSIEGEECLRRDAWSFFALIGGAFTMLAMTLFVTAPWWVPVTVPGFSEGGMDLTVRLTRIQLIGMVFSAVNGVQWAAYHARQRFVWAECTPLLASVIGFLALTWALPRFGVVAAAWISVLRLALQTVLLLPGMGYPARPALKSELVVTSWQRIKPLILGTAYYKTDPVVDRMLLSMAQAGSLSLYYLAQRIYGAVNQVLNKAVAAPMVPRLSRLHQSGKRDEFRRLYIRKLIQIAAISCFGLFALGTVGQLVLELLVGIGRLSEKNVTDLWWIMMWLSGVFIGGALGQISSSAFYACGDTRTPTRISVVSFTLYIPCKVVSFYLWGVMGLALATSIYYMANFLIQQYFFKKGVLA</sequence>
<dbReference type="KEGG" id="ddu:GF1_21460"/>
<dbReference type="AlphaFoldDB" id="A0A915UAN9"/>
<protein>
    <submittedName>
        <fullName evidence="11">Lipid II flippase MurJ</fullName>
    </submittedName>
</protein>
<evidence type="ECO:0000256" key="3">
    <source>
        <dbReference type="ARBA" id="ARBA00022692"/>
    </source>
</evidence>
<feature type="transmembrane region" description="Helical" evidence="10">
    <location>
        <begin position="336"/>
        <end position="361"/>
    </location>
</feature>
<dbReference type="GO" id="GO:0034204">
    <property type="term" value="P:lipid translocation"/>
    <property type="evidence" value="ECO:0007669"/>
    <property type="project" value="TreeGrafter"/>
</dbReference>
<evidence type="ECO:0000256" key="4">
    <source>
        <dbReference type="ARBA" id="ARBA00022960"/>
    </source>
</evidence>
<reference evidence="11" key="1">
    <citation type="submission" date="2020-12" db="EMBL/GenBank/DDBJ databases">
        <title>Desulfobium dissulfuricans gen. nov., sp. nov., a novel mesophilic, sulfate-reducing bacterium isolated from a deep-sea hydrothermal vent.</title>
        <authorList>
            <person name="Hashimoto Y."/>
            <person name="Tame A."/>
            <person name="Sawayama S."/>
            <person name="Miyazaki J."/>
            <person name="Takai K."/>
            <person name="Nakagawa S."/>
        </authorList>
    </citation>
    <scope>NUCLEOTIDE SEQUENCE</scope>
    <source>
        <strain evidence="11">GF1</strain>
    </source>
</reference>
<keyword evidence="6 10" id="KW-1133">Transmembrane helix</keyword>
<dbReference type="PRINTS" id="PR01806">
    <property type="entry name" value="VIRFACTRMVIN"/>
</dbReference>
<keyword evidence="12" id="KW-1185">Reference proteome</keyword>
<dbReference type="RefSeq" id="WP_267926520.1">
    <property type="nucleotide sequence ID" value="NZ_AP024233.1"/>
</dbReference>
<feature type="transmembrane region" description="Helical" evidence="10">
    <location>
        <begin position="382"/>
        <end position="403"/>
    </location>
</feature>
<evidence type="ECO:0000256" key="2">
    <source>
        <dbReference type="ARBA" id="ARBA00022475"/>
    </source>
</evidence>
<dbReference type="Pfam" id="PF03023">
    <property type="entry name" value="MurJ"/>
    <property type="match status" value="1"/>
</dbReference>
<feature type="transmembrane region" description="Helical" evidence="10">
    <location>
        <begin position="7"/>
        <end position="24"/>
    </location>
</feature>
<proteinExistence type="inferred from homology"/>
<dbReference type="Proteomes" id="UP001063350">
    <property type="component" value="Chromosome"/>
</dbReference>
<dbReference type="GO" id="GO:0008360">
    <property type="term" value="P:regulation of cell shape"/>
    <property type="evidence" value="ECO:0007669"/>
    <property type="project" value="UniProtKB-KW"/>
</dbReference>
<keyword evidence="2" id="KW-1003">Cell membrane</keyword>
<evidence type="ECO:0000256" key="9">
    <source>
        <dbReference type="ARBA" id="ARBA00061532"/>
    </source>
</evidence>
<keyword evidence="5" id="KW-0573">Peptidoglycan synthesis</keyword>
<feature type="transmembrane region" description="Helical" evidence="10">
    <location>
        <begin position="148"/>
        <end position="168"/>
    </location>
</feature>
<evidence type="ECO:0000256" key="6">
    <source>
        <dbReference type="ARBA" id="ARBA00022989"/>
    </source>
</evidence>
<name>A0A915UAN9_9BACT</name>
<comment type="function">
    <text evidence="8">Involved in peptidoglycan biosynthesis. Transports lipid-linked peptidoglycan precursors from the inner to the outer leaflet of the cytoplasmic membrane.</text>
</comment>
<evidence type="ECO:0000313" key="12">
    <source>
        <dbReference type="Proteomes" id="UP001063350"/>
    </source>
</evidence>
<dbReference type="PANTHER" id="PTHR47019:SF1">
    <property type="entry name" value="LIPID II FLIPPASE MURJ"/>
    <property type="match status" value="1"/>
</dbReference>
<organism evidence="11 12">
    <name type="scientific">Desulfolithobacter dissulfuricans</name>
    <dbReference type="NCBI Taxonomy" id="2795293"/>
    <lineage>
        <taxon>Bacteria</taxon>
        <taxon>Pseudomonadati</taxon>
        <taxon>Thermodesulfobacteriota</taxon>
        <taxon>Desulfobulbia</taxon>
        <taxon>Desulfobulbales</taxon>
        <taxon>Desulfobulbaceae</taxon>
        <taxon>Desulfolithobacter</taxon>
    </lineage>
</organism>
<comment type="subcellular location">
    <subcellularLocation>
        <location evidence="1">Cell membrane</location>
        <topology evidence="1">Multi-pass membrane protein</topology>
    </subcellularLocation>
</comment>
<gene>
    <name evidence="11" type="ORF">GF1_21460</name>
</gene>
<dbReference type="GO" id="GO:0009252">
    <property type="term" value="P:peptidoglycan biosynthetic process"/>
    <property type="evidence" value="ECO:0007669"/>
    <property type="project" value="UniProtKB-KW"/>
</dbReference>
<dbReference type="InterPro" id="IPR004268">
    <property type="entry name" value="MurJ"/>
</dbReference>
<accession>A0A915UAN9</accession>
<evidence type="ECO:0000256" key="7">
    <source>
        <dbReference type="ARBA" id="ARBA00023136"/>
    </source>
</evidence>
<evidence type="ECO:0000256" key="8">
    <source>
        <dbReference type="ARBA" id="ARBA00060041"/>
    </source>
</evidence>
<keyword evidence="7 10" id="KW-0472">Membrane</keyword>
<evidence type="ECO:0000256" key="1">
    <source>
        <dbReference type="ARBA" id="ARBA00004651"/>
    </source>
</evidence>
<evidence type="ECO:0000256" key="5">
    <source>
        <dbReference type="ARBA" id="ARBA00022984"/>
    </source>
</evidence>
<feature type="transmembrane region" description="Helical" evidence="10">
    <location>
        <begin position="174"/>
        <end position="193"/>
    </location>
</feature>
<dbReference type="InterPro" id="IPR051050">
    <property type="entry name" value="Lipid_II_flippase_MurJ/MviN"/>
</dbReference>
<dbReference type="PANTHER" id="PTHR47019">
    <property type="entry name" value="LIPID II FLIPPASE MURJ"/>
    <property type="match status" value="1"/>
</dbReference>
<dbReference type="GO" id="GO:0015648">
    <property type="term" value="F:lipid-linked peptidoglycan transporter activity"/>
    <property type="evidence" value="ECO:0007669"/>
    <property type="project" value="TreeGrafter"/>
</dbReference>
<evidence type="ECO:0000313" key="11">
    <source>
        <dbReference type="EMBL" id="BCO09770.1"/>
    </source>
</evidence>
<dbReference type="GO" id="GO:0005886">
    <property type="term" value="C:plasma membrane"/>
    <property type="evidence" value="ECO:0007669"/>
    <property type="project" value="UniProtKB-SubCell"/>
</dbReference>
<feature type="transmembrane region" description="Helical" evidence="10">
    <location>
        <begin position="122"/>
        <end position="141"/>
    </location>
</feature>